<dbReference type="SUPFAM" id="SSF161098">
    <property type="entry name" value="MetI-like"/>
    <property type="match status" value="1"/>
</dbReference>
<dbReference type="Pfam" id="PF19300">
    <property type="entry name" value="BPD_transp_1_N"/>
    <property type="match status" value="1"/>
</dbReference>
<dbReference type="Gene3D" id="1.10.3720.10">
    <property type="entry name" value="MetI-like"/>
    <property type="match status" value="1"/>
</dbReference>
<dbReference type="GO" id="GO:0071916">
    <property type="term" value="F:dipeptide transmembrane transporter activity"/>
    <property type="evidence" value="ECO:0007669"/>
    <property type="project" value="TreeGrafter"/>
</dbReference>
<keyword evidence="8" id="KW-0732">Signal</keyword>
<dbReference type="GO" id="GO:0005886">
    <property type="term" value="C:plasma membrane"/>
    <property type="evidence" value="ECO:0007669"/>
    <property type="project" value="UniProtKB-SubCell"/>
</dbReference>
<gene>
    <name evidence="10" type="ORF">BJ981_003196</name>
</gene>
<feature type="transmembrane region" description="Helical" evidence="7">
    <location>
        <begin position="103"/>
        <end position="124"/>
    </location>
</feature>
<evidence type="ECO:0000256" key="3">
    <source>
        <dbReference type="ARBA" id="ARBA00022475"/>
    </source>
</evidence>
<proteinExistence type="inferred from homology"/>
<keyword evidence="5 7" id="KW-1133">Transmembrane helix</keyword>
<keyword evidence="6 7" id="KW-0472">Membrane</keyword>
<evidence type="ECO:0000256" key="1">
    <source>
        <dbReference type="ARBA" id="ARBA00004651"/>
    </source>
</evidence>
<feature type="domain" description="ABC transmembrane type-1" evidence="9">
    <location>
        <begin position="97"/>
        <end position="293"/>
    </location>
</feature>
<evidence type="ECO:0000256" key="4">
    <source>
        <dbReference type="ARBA" id="ARBA00022692"/>
    </source>
</evidence>
<dbReference type="AlphaFoldDB" id="A0A7W8Z501"/>
<comment type="caution">
    <text evidence="10">The sequence shown here is derived from an EMBL/GenBank/DDBJ whole genome shotgun (WGS) entry which is preliminary data.</text>
</comment>
<protein>
    <submittedName>
        <fullName evidence="10">Peptide/nickel transport system permease protein</fullName>
    </submittedName>
</protein>
<feature type="chain" id="PRO_5030820806" evidence="8">
    <location>
        <begin position="26"/>
        <end position="311"/>
    </location>
</feature>
<evidence type="ECO:0000259" key="9">
    <source>
        <dbReference type="PROSITE" id="PS50928"/>
    </source>
</evidence>
<evidence type="ECO:0000256" key="2">
    <source>
        <dbReference type="ARBA" id="ARBA00022448"/>
    </source>
</evidence>
<dbReference type="PROSITE" id="PS50928">
    <property type="entry name" value="ABC_TM1"/>
    <property type="match status" value="1"/>
</dbReference>
<dbReference type="PANTHER" id="PTHR43163:SF6">
    <property type="entry name" value="DIPEPTIDE TRANSPORT SYSTEM PERMEASE PROTEIN DPPB-RELATED"/>
    <property type="match status" value="1"/>
</dbReference>
<comment type="subcellular location">
    <subcellularLocation>
        <location evidence="1 7">Cell membrane</location>
        <topology evidence="1 7">Multi-pass membrane protein</topology>
    </subcellularLocation>
</comment>
<dbReference type="EMBL" id="JACHBR010000001">
    <property type="protein sequence ID" value="MBB5627497.1"/>
    <property type="molecule type" value="Genomic_DNA"/>
</dbReference>
<evidence type="ECO:0000313" key="11">
    <source>
        <dbReference type="Proteomes" id="UP000588112"/>
    </source>
</evidence>
<accession>A0A7W8Z501</accession>
<reference evidence="10 11" key="1">
    <citation type="submission" date="2020-08" db="EMBL/GenBank/DDBJ databases">
        <title>Sequencing the genomes of 1000 actinobacteria strains.</title>
        <authorList>
            <person name="Klenk H.-P."/>
        </authorList>
    </citation>
    <scope>NUCLEOTIDE SEQUENCE [LARGE SCALE GENOMIC DNA]</scope>
    <source>
        <strain evidence="10 11">DSM 45790</strain>
    </source>
</reference>
<comment type="similarity">
    <text evidence="7">Belongs to the binding-protein-dependent transport system permease family.</text>
</comment>
<dbReference type="Pfam" id="PF00528">
    <property type="entry name" value="BPD_transp_1"/>
    <property type="match status" value="1"/>
</dbReference>
<keyword evidence="11" id="KW-1185">Reference proteome</keyword>
<dbReference type="InterPro" id="IPR000515">
    <property type="entry name" value="MetI-like"/>
</dbReference>
<name>A0A7W8Z501_9ACTN</name>
<evidence type="ECO:0000256" key="8">
    <source>
        <dbReference type="SAM" id="SignalP"/>
    </source>
</evidence>
<feature type="signal peptide" evidence="8">
    <location>
        <begin position="1"/>
        <end position="25"/>
    </location>
</feature>
<feature type="transmembrane region" description="Helical" evidence="7">
    <location>
        <begin position="228"/>
        <end position="254"/>
    </location>
</feature>
<feature type="transmembrane region" description="Helical" evidence="7">
    <location>
        <begin position="174"/>
        <end position="193"/>
    </location>
</feature>
<feature type="transmembrane region" description="Helical" evidence="7">
    <location>
        <begin position="274"/>
        <end position="300"/>
    </location>
</feature>
<evidence type="ECO:0000256" key="7">
    <source>
        <dbReference type="RuleBase" id="RU363032"/>
    </source>
</evidence>
<dbReference type="PANTHER" id="PTHR43163">
    <property type="entry name" value="DIPEPTIDE TRANSPORT SYSTEM PERMEASE PROTEIN DPPB-RELATED"/>
    <property type="match status" value="1"/>
</dbReference>
<keyword evidence="3" id="KW-1003">Cell membrane</keyword>
<evidence type="ECO:0000313" key="10">
    <source>
        <dbReference type="EMBL" id="MBB5627497.1"/>
    </source>
</evidence>
<evidence type="ECO:0000256" key="5">
    <source>
        <dbReference type="ARBA" id="ARBA00022989"/>
    </source>
</evidence>
<evidence type="ECO:0000256" key="6">
    <source>
        <dbReference type="ARBA" id="ARBA00023136"/>
    </source>
</evidence>
<feature type="transmembrane region" description="Helical" evidence="7">
    <location>
        <begin position="136"/>
        <end position="162"/>
    </location>
</feature>
<dbReference type="CDD" id="cd06261">
    <property type="entry name" value="TM_PBP2"/>
    <property type="match status" value="1"/>
</dbReference>
<organism evidence="10 11">
    <name type="scientific">Sphaerisporangium krabiense</name>
    <dbReference type="NCBI Taxonomy" id="763782"/>
    <lineage>
        <taxon>Bacteria</taxon>
        <taxon>Bacillati</taxon>
        <taxon>Actinomycetota</taxon>
        <taxon>Actinomycetes</taxon>
        <taxon>Streptosporangiales</taxon>
        <taxon>Streptosporangiaceae</taxon>
        <taxon>Sphaerisporangium</taxon>
    </lineage>
</organism>
<sequence>MLRFAARRALAGVAVLWAAATLAFAALHLLPGDVADAVLGPNSGAPPQVRAQIRQDYGLDDPLPAQYLRHMAALATGDLGRSYQFGLPVSRVLADQVGPTAELAVSAAVLSVGLAFCAALATGGRGGAASAIAGGIGLLALSVPSYWLGILGLAVFSFRFGLLPAAGADGPQALVLPAITLALPLAGVLAQVIRQQLHAIGDAPFVLTARARGAGERRLLARHTLRHAGLPVVTLSGWITGALMGGAVLTETVFARPGLGRVLVTAVGSRDIPVVSALMLVSAAAFVVVNLLVDLAYLVIDPRLRASGAVT</sequence>
<keyword evidence="4 7" id="KW-0812">Transmembrane</keyword>
<dbReference type="InterPro" id="IPR035906">
    <property type="entry name" value="MetI-like_sf"/>
</dbReference>
<dbReference type="Proteomes" id="UP000588112">
    <property type="component" value="Unassembled WGS sequence"/>
</dbReference>
<dbReference type="RefSeq" id="WP_204070482.1">
    <property type="nucleotide sequence ID" value="NZ_BOOS01000036.1"/>
</dbReference>
<keyword evidence="2 7" id="KW-0813">Transport</keyword>
<dbReference type="InterPro" id="IPR045621">
    <property type="entry name" value="BPD_transp_1_N"/>
</dbReference>